<keyword evidence="3" id="KW-1185">Reference proteome</keyword>
<name>A0A1I2U799_9HYPH</name>
<dbReference type="AlphaFoldDB" id="A0A1I2U799"/>
<organism evidence="2 3">
    <name type="scientific">Methylobacterium gossipiicola</name>
    <dbReference type="NCBI Taxonomy" id="582675"/>
    <lineage>
        <taxon>Bacteria</taxon>
        <taxon>Pseudomonadati</taxon>
        <taxon>Pseudomonadota</taxon>
        <taxon>Alphaproteobacteria</taxon>
        <taxon>Hyphomicrobiales</taxon>
        <taxon>Methylobacteriaceae</taxon>
        <taxon>Methylobacterium</taxon>
    </lineage>
</organism>
<dbReference type="STRING" id="582675.SAMN05192565_1098"/>
<feature type="region of interest" description="Disordered" evidence="1">
    <location>
        <begin position="51"/>
        <end position="77"/>
    </location>
</feature>
<reference evidence="3" key="1">
    <citation type="submission" date="2016-10" db="EMBL/GenBank/DDBJ databases">
        <authorList>
            <person name="Varghese N."/>
            <person name="Submissions S."/>
        </authorList>
    </citation>
    <scope>NUCLEOTIDE SEQUENCE [LARGE SCALE GENOMIC DNA]</scope>
    <source>
        <strain evidence="3">Gh-105</strain>
    </source>
</reference>
<evidence type="ECO:0000313" key="2">
    <source>
        <dbReference type="EMBL" id="SFG72239.1"/>
    </source>
</evidence>
<proteinExistence type="predicted"/>
<sequence length="140" mass="15295">MTAWPPLDRERFAKCRALMERGATPGERAAGRAAATRIAAAAGLTLAQAERAGTVRSETAKPRSTPTYAWQRPKAPPTPITLEELQAQKLAAEARRRGQAERAAKRRRAVLAEQERQNVAVRAAQAERDRIWAEARGSGT</sequence>
<dbReference type="EMBL" id="FOPM01000009">
    <property type="protein sequence ID" value="SFG72239.1"/>
    <property type="molecule type" value="Genomic_DNA"/>
</dbReference>
<feature type="compositionally biased region" description="Basic and acidic residues" evidence="1">
    <location>
        <begin position="92"/>
        <end position="103"/>
    </location>
</feature>
<evidence type="ECO:0000256" key="1">
    <source>
        <dbReference type="SAM" id="MobiDB-lite"/>
    </source>
</evidence>
<accession>A0A1I2U799</accession>
<gene>
    <name evidence="2" type="ORF">SAMN05192565_1098</name>
</gene>
<feature type="region of interest" description="Disordered" evidence="1">
    <location>
        <begin position="92"/>
        <end position="114"/>
    </location>
</feature>
<dbReference type="Proteomes" id="UP000199229">
    <property type="component" value="Unassembled WGS sequence"/>
</dbReference>
<dbReference type="RefSeq" id="WP_091971321.1">
    <property type="nucleotide sequence ID" value="NZ_FOPM01000009.1"/>
</dbReference>
<evidence type="ECO:0000313" key="3">
    <source>
        <dbReference type="Proteomes" id="UP000199229"/>
    </source>
</evidence>
<protein>
    <submittedName>
        <fullName evidence="2">Uncharacterized protein</fullName>
    </submittedName>
</protein>